<organism evidence="1 2">
    <name type="scientific">Nematostella vectensis</name>
    <name type="common">Starlet sea anemone</name>
    <dbReference type="NCBI Taxonomy" id="45351"/>
    <lineage>
        <taxon>Eukaryota</taxon>
        <taxon>Metazoa</taxon>
        <taxon>Cnidaria</taxon>
        <taxon>Anthozoa</taxon>
        <taxon>Hexacorallia</taxon>
        <taxon>Actiniaria</taxon>
        <taxon>Edwardsiidae</taxon>
        <taxon>Nematostella</taxon>
    </lineage>
</organism>
<dbReference type="Proteomes" id="UP000001593">
    <property type="component" value="Unassembled WGS sequence"/>
</dbReference>
<protein>
    <submittedName>
        <fullName evidence="1">Uncharacterized protein</fullName>
    </submittedName>
</protein>
<dbReference type="InParanoid" id="A7SG33"/>
<sequence length="150" mass="16555">VQKVLSKLHPRKASGPDNVPSWLLKEFSDIMAKPITQILNASFKDQRLPPICKMADVPPLPKTKPVLDLRKDLRPISLTPCVSKVAEEFVVTDFVKPAVLEVIGQDQYGAIPKSSTTMALISMLHAWALGTDGNGATVRTLLFDYRKAFD</sequence>
<reference evidence="1 2" key="1">
    <citation type="journal article" date="2007" name="Science">
        <title>Sea anemone genome reveals ancestral eumetazoan gene repertoire and genomic organization.</title>
        <authorList>
            <person name="Putnam N.H."/>
            <person name="Srivastava M."/>
            <person name="Hellsten U."/>
            <person name="Dirks B."/>
            <person name="Chapman J."/>
            <person name="Salamov A."/>
            <person name="Terry A."/>
            <person name="Shapiro H."/>
            <person name="Lindquist E."/>
            <person name="Kapitonov V.V."/>
            <person name="Jurka J."/>
            <person name="Genikhovich G."/>
            <person name="Grigoriev I.V."/>
            <person name="Lucas S.M."/>
            <person name="Steele R.E."/>
            <person name="Finnerty J.R."/>
            <person name="Technau U."/>
            <person name="Martindale M.Q."/>
            <person name="Rokhsar D.S."/>
        </authorList>
    </citation>
    <scope>NUCLEOTIDE SEQUENCE [LARGE SCALE GENOMIC DNA]</scope>
    <source>
        <strain evidence="2">CH2 X CH6</strain>
    </source>
</reference>
<evidence type="ECO:0000313" key="1">
    <source>
        <dbReference type="EMBL" id="EDO37311.1"/>
    </source>
</evidence>
<dbReference type="EMBL" id="DS469649">
    <property type="protein sequence ID" value="EDO37311.1"/>
    <property type="molecule type" value="Genomic_DNA"/>
</dbReference>
<name>A7SG33_NEMVE</name>
<dbReference type="AlphaFoldDB" id="A7SG33"/>
<dbReference type="PANTHER" id="PTHR47510:SF3">
    <property type="entry name" value="ENDO_EXONUCLEASE_PHOSPHATASE DOMAIN-CONTAINING PROTEIN"/>
    <property type="match status" value="1"/>
</dbReference>
<dbReference type="HOGENOM" id="CLU_2021044_0_0_1"/>
<dbReference type="STRING" id="45351.A7SG33"/>
<gene>
    <name evidence="1" type="ORF">NEMVEDRAFT_v1g117029</name>
</gene>
<accession>A7SG33</accession>
<dbReference type="OMA" id="WIMKENA"/>
<dbReference type="PhylomeDB" id="A7SG33"/>
<proteinExistence type="predicted"/>
<feature type="non-terminal residue" evidence="1">
    <location>
        <position position="150"/>
    </location>
</feature>
<evidence type="ECO:0000313" key="2">
    <source>
        <dbReference type="Proteomes" id="UP000001593"/>
    </source>
</evidence>
<dbReference type="eggNOG" id="KOG1075">
    <property type="taxonomic scope" value="Eukaryota"/>
</dbReference>
<dbReference type="PANTHER" id="PTHR47510">
    <property type="entry name" value="REVERSE TRANSCRIPTASE DOMAIN-CONTAINING PROTEIN"/>
    <property type="match status" value="1"/>
</dbReference>
<feature type="non-terminal residue" evidence="1">
    <location>
        <position position="1"/>
    </location>
</feature>
<keyword evidence="2" id="KW-1185">Reference proteome</keyword>